<feature type="coiled-coil region" evidence="1">
    <location>
        <begin position="369"/>
        <end position="403"/>
    </location>
</feature>
<feature type="region of interest" description="Disordered" evidence="2">
    <location>
        <begin position="572"/>
        <end position="608"/>
    </location>
</feature>
<feature type="compositionally biased region" description="Polar residues" evidence="2">
    <location>
        <begin position="506"/>
        <end position="522"/>
    </location>
</feature>
<organism evidence="3 4">
    <name type="scientific">Leptomonas seymouri</name>
    <dbReference type="NCBI Taxonomy" id="5684"/>
    <lineage>
        <taxon>Eukaryota</taxon>
        <taxon>Discoba</taxon>
        <taxon>Euglenozoa</taxon>
        <taxon>Kinetoplastea</taxon>
        <taxon>Metakinetoplastina</taxon>
        <taxon>Trypanosomatida</taxon>
        <taxon>Trypanosomatidae</taxon>
        <taxon>Leishmaniinae</taxon>
        <taxon>Leptomonas</taxon>
    </lineage>
</organism>
<reference evidence="3 4" key="1">
    <citation type="journal article" date="2015" name="PLoS Pathog.">
        <title>Leptomonas seymouri: Adaptations to the Dixenous Life Cycle Analyzed by Genome Sequencing, Transcriptome Profiling and Co-infection with Leishmania donovani.</title>
        <authorList>
            <person name="Kraeva N."/>
            <person name="Butenko A."/>
            <person name="Hlavacova J."/>
            <person name="Kostygov A."/>
            <person name="Myskova J."/>
            <person name="Grybchuk D."/>
            <person name="Lestinova T."/>
            <person name="Votypka J."/>
            <person name="Volf P."/>
            <person name="Opperdoes F."/>
            <person name="Flegontov P."/>
            <person name="Lukes J."/>
            <person name="Yurchenko V."/>
        </authorList>
    </citation>
    <scope>NUCLEOTIDE SEQUENCE [LARGE SCALE GENOMIC DNA]</scope>
    <source>
        <strain evidence="3 4">ATCC 30220</strain>
    </source>
</reference>
<accession>A0A0N0P6B4</accession>
<dbReference type="OMA" id="REHYHAS"/>
<feature type="compositionally biased region" description="Acidic residues" evidence="2">
    <location>
        <begin position="13"/>
        <end position="30"/>
    </location>
</feature>
<dbReference type="AlphaFoldDB" id="A0A0N0P6B4"/>
<feature type="region of interest" description="Disordered" evidence="2">
    <location>
        <begin position="627"/>
        <end position="792"/>
    </location>
</feature>
<dbReference type="Proteomes" id="UP000038009">
    <property type="component" value="Unassembled WGS sequence"/>
</dbReference>
<protein>
    <submittedName>
        <fullName evidence="3">Uncharacterized protein</fullName>
    </submittedName>
</protein>
<feature type="compositionally biased region" description="Low complexity" evidence="2">
    <location>
        <begin position="226"/>
        <end position="242"/>
    </location>
</feature>
<evidence type="ECO:0000313" key="4">
    <source>
        <dbReference type="Proteomes" id="UP000038009"/>
    </source>
</evidence>
<dbReference type="VEuPathDB" id="TriTrypDB:Lsey_0089_0290"/>
<feature type="compositionally biased region" description="Low complexity" evidence="2">
    <location>
        <begin position="52"/>
        <end position="88"/>
    </location>
</feature>
<feature type="region of interest" description="Disordered" evidence="2">
    <location>
        <begin position="1"/>
        <end position="251"/>
    </location>
</feature>
<feature type="compositionally biased region" description="Basic residues" evidence="2">
    <location>
        <begin position="210"/>
        <end position="225"/>
    </location>
</feature>
<feature type="compositionally biased region" description="Polar residues" evidence="2">
    <location>
        <begin position="573"/>
        <end position="587"/>
    </location>
</feature>
<feature type="region of interest" description="Disordered" evidence="2">
    <location>
        <begin position="503"/>
        <end position="526"/>
    </location>
</feature>
<dbReference type="OrthoDB" id="267020at2759"/>
<name>A0A0N0P6B4_LEPSE</name>
<sequence length="792" mass="85072">MSASVEALPAQEDNYDEDDFVDDFESDDASSTEGTPQRSTHAAPPQMNAEELSPSSSHRSSSSTTTQSSATASSSSQSLPSKAVAAVEQHAEEAEPHSASAPSYTSSSSSPSTSSSTSSSASRKSSFSKGSESHVSSHGAPAADAGDQYAQLEESTAADATAAELEEEEGSAAAIHADEVHSGVVSQADGSPSEPRSRGGQIDAVAAAGGRKRGAKRAAHGRRSGNRGNRGNSSRQRSLSNSATPGWRHVQRPVVPQNAEELEAMQAENARLRDQLFEMSREHYHTALALSTKAGYGMSTSAGGGTVSLMMTNNSGAAGASAAHRDVTARLVQESLMAHRTLQMLRLDQRDLMQRRSELKKLVSQYKKASKFRELVEGVKQEIADLQEEHRDVQLEVRCNEKLLLLAEHMAESGMGDRRVQEEIRAQSALTQRRRECTLRDADAAQRKRDGAAQRVEELRIELEKRLKETGGGRSSWSSNLLAENRAKKERIRELRAQLQDLERSGQGSAGSNQPRYQTQQSVRDDAERVYLRTRIAKMQLELNAAVNNSDSNSTPLADAAATQRPTVAATLTAGNISPTRPSSSPELNEPRSPPKDEVKPTAPCAPLNTEEIDVASWLSDHPVAAAVDPSETLRGASVPLQEADSDHHQHSSSNIEENAYPTDDSAGQNVDVPPAPQPPYAQEPVPESAPAPVAPPLLAEEPAWLGGALEEEAAPADSEAAPPLEQSSPYPTEDQNDDEHFEEEVVDDEEELEESEDLEELDEPAPVQPAVVTAASPETPKEDDGPDWLNF</sequence>
<feature type="compositionally biased region" description="Low complexity" evidence="2">
    <location>
        <begin position="152"/>
        <end position="163"/>
    </location>
</feature>
<feature type="compositionally biased region" description="Acidic residues" evidence="2">
    <location>
        <begin position="735"/>
        <end position="764"/>
    </location>
</feature>
<feature type="compositionally biased region" description="Low complexity" evidence="2">
    <location>
        <begin position="716"/>
        <end position="726"/>
    </location>
</feature>
<proteinExistence type="predicted"/>
<feature type="coiled-coil region" evidence="1">
    <location>
        <begin position="255"/>
        <end position="282"/>
    </location>
</feature>
<feature type="compositionally biased region" description="Basic and acidic residues" evidence="2">
    <location>
        <begin position="589"/>
        <end position="600"/>
    </location>
</feature>
<feature type="compositionally biased region" description="Pro residues" evidence="2">
    <location>
        <begin position="674"/>
        <end position="696"/>
    </location>
</feature>
<keyword evidence="1" id="KW-0175">Coiled coil</keyword>
<dbReference type="EMBL" id="LJSK01000089">
    <property type="protein sequence ID" value="KPI87429.1"/>
    <property type="molecule type" value="Genomic_DNA"/>
</dbReference>
<evidence type="ECO:0000313" key="3">
    <source>
        <dbReference type="EMBL" id="KPI87429.1"/>
    </source>
</evidence>
<comment type="caution">
    <text evidence="3">The sequence shown here is derived from an EMBL/GenBank/DDBJ whole genome shotgun (WGS) entry which is preliminary data.</text>
</comment>
<gene>
    <name evidence="3" type="ORF">ABL78_3513</name>
</gene>
<evidence type="ECO:0000256" key="1">
    <source>
        <dbReference type="SAM" id="Coils"/>
    </source>
</evidence>
<feature type="compositionally biased region" description="Low complexity" evidence="2">
    <location>
        <begin position="697"/>
        <end position="709"/>
    </location>
</feature>
<feature type="compositionally biased region" description="Low complexity" evidence="2">
    <location>
        <begin position="765"/>
        <end position="778"/>
    </location>
</feature>
<feature type="compositionally biased region" description="Low complexity" evidence="2">
    <location>
        <begin position="97"/>
        <end position="138"/>
    </location>
</feature>
<keyword evidence="4" id="KW-1185">Reference proteome</keyword>
<evidence type="ECO:0000256" key="2">
    <source>
        <dbReference type="SAM" id="MobiDB-lite"/>
    </source>
</evidence>